<keyword evidence="2" id="KW-1185">Reference proteome</keyword>
<accession>A0A5N8WS20</accession>
<name>A0A5N8WS20_9ACTN</name>
<dbReference type="RefSeq" id="WP_322620313.1">
    <property type="nucleotide sequence ID" value="NZ_VMNX01000051.1"/>
</dbReference>
<comment type="caution">
    <text evidence="1">The sequence shown here is derived from an EMBL/GenBank/DDBJ whole genome shotgun (WGS) entry which is preliminary data.</text>
</comment>
<dbReference type="Proteomes" id="UP000373149">
    <property type="component" value="Unassembled WGS sequence"/>
</dbReference>
<reference evidence="1 2" key="1">
    <citation type="submission" date="2019-09" db="EMBL/GenBank/DDBJ databases">
        <authorList>
            <person name="Duangmal K."/>
            <person name="Teo W.F.A."/>
            <person name="Lipun K."/>
        </authorList>
    </citation>
    <scope>NUCLEOTIDE SEQUENCE [LARGE SCALE GENOMIC DNA]</scope>
    <source>
        <strain evidence="1 2">K1PN6</strain>
    </source>
</reference>
<gene>
    <name evidence="1" type="ORF">FPZ41_16290</name>
</gene>
<sequence>MRLFRIVAPVTAVVAALLIVLSYEAVPHAPAGARPPAEGDPFGAECRTNITGSRVVAYCHNAYVDIDRVRLHIECDRWWDIDSDASPVDVGPARTERLTGRCWKEVRSAWVSHQRLLPSSADPDDPDAPDGT</sequence>
<dbReference type="EMBL" id="VMNX01000051">
    <property type="protein sequence ID" value="MPY50047.1"/>
    <property type="molecule type" value="Genomic_DNA"/>
</dbReference>
<proteinExistence type="predicted"/>
<dbReference type="AlphaFoldDB" id="A0A5N8WS20"/>
<protein>
    <submittedName>
        <fullName evidence="1">Uncharacterized protein</fullName>
    </submittedName>
</protein>
<evidence type="ECO:0000313" key="2">
    <source>
        <dbReference type="Proteomes" id="UP000373149"/>
    </source>
</evidence>
<organism evidence="1 2">
    <name type="scientific">Streptomyces acidicola</name>
    <dbReference type="NCBI Taxonomy" id="2596892"/>
    <lineage>
        <taxon>Bacteria</taxon>
        <taxon>Bacillati</taxon>
        <taxon>Actinomycetota</taxon>
        <taxon>Actinomycetes</taxon>
        <taxon>Kitasatosporales</taxon>
        <taxon>Streptomycetaceae</taxon>
        <taxon>Streptomyces</taxon>
    </lineage>
</organism>
<evidence type="ECO:0000313" key="1">
    <source>
        <dbReference type="EMBL" id="MPY50047.1"/>
    </source>
</evidence>